<feature type="domain" description="D-isomer specific 2-hydroxyacid dehydrogenase catalytic" evidence="5">
    <location>
        <begin position="4"/>
        <end position="328"/>
    </location>
</feature>
<dbReference type="KEGG" id="hoh:Hoch_1800"/>
<dbReference type="InterPro" id="IPR006139">
    <property type="entry name" value="D-isomer_2_OHA_DH_cat_dom"/>
</dbReference>
<dbReference type="PANTHER" id="PTHR43026">
    <property type="entry name" value="2-HYDROXYACID DEHYDROGENASE HOMOLOG 1-RELATED"/>
    <property type="match status" value="1"/>
</dbReference>
<dbReference type="GO" id="GO:0051287">
    <property type="term" value="F:NAD binding"/>
    <property type="evidence" value="ECO:0007669"/>
    <property type="project" value="InterPro"/>
</dbReference>
<dbReference type="PANTHER" id="PTHR43026:SF1">
    <property type="entry name" value="2-HYDROXYACID DEHYDROGENASE HOMOLOG 1-RELATED"/>
    <property type="match status" value="1"/>
</dbReference>
<comment type="similarity">
    <text evidence="1 4">Belongs to the D-isomer specific 2-hydroxyacid dehydrogenase family.</text>
</comment>
<name>D0LXZ3_HALO1</name>
<dbReference type="Pfam" id="PF02826">
    <property type="entry name" value="2-Hacid_dh_C"/>
    <property type="match status" value="1"/>
</dbReference>
<keyword evidence="8" id="KW-1185">Reference proteome</keyword>
<gene>
    <name evidence="7" type="ordered locus">Hoch_1800</name>
</gene>
<protein>
    <submittedName>
        <fullName evidence="7">D-isomer specific 2-hydroxyacid dehydrogenase NAD-binding protein</fullName>
    </submittedName>
</protein>
<proteinExistence type="inferred from homology"/>
<evidence type="ECO:0000256" key="2">
    <source>
        <dbReference type="ARBA" id="ARBA00023002"/>
    </source>
</evidence>
<dbReference type="GO" id="GO:0008720">
    <property type="term" value="F:D-lactate dehydrogenase (NAD+) activity"/>
    <property type="evidence" value="ECO:0007669"/>
    <property type="project" value="TreeGrafter"/>
</dbReference>
<dbReference type="InterPro" id="IPR036291">
    <property type="entry name" value="NAD(P)-bd_dom_sf"/>
</dbReference>
<dbReference type="InterPro" id="IPR029753">
    <property type="entry name" value="D-isomer_DH_CS"/>
</dbReference>
<feature type="domain" description="D-isomer specific 2-hydroxyacid dehydrogenase NAD-binding" evidence="6">
    <location>
        <begin position="110"/>
        <end position="297"/>
    </location>
</feature>
<evidence type="ECO:0000256" key="4">
    <source>
        <dbReference type="RuleBase" id="RU003719"/>
    </source>
</evidence>
<dbReference type="STRING" id="502025.Hoch_1800"/>
<evidence type="ECO:0000259" key="6">
    <source>
        <dbReference type="Pfam" id="PF02826"/>
    </source>
</evidence>
<dbReference type="AlphaFoldDB" id="D0LXZ3"/>
<evidence type="ECO:0000313" key="7">
    <source>
        <dbReference type="EMBL" id="ACY14348.1"/>
    </source>
</evidence>
<dbReference type="SUPFAM" id="SSF51735">
    <property type="entry name" value="NAD(P)-binding Rossmann-fold domains"/>
    <property type="match status" value="1"/>
</dbReference>
<dbReference type="InterPro" id="IPR029752">
    <property type="entry name" value="D-isomer_DH_CS1"/>
</dbReference>
<dbReference type="PROSITE" id="PS00670">
    <property type="entry name" value="D_2_HYDROXYACID_DH_2"/>
    <property type="match status" value="1"/>
</dbReference>
<dbReference type="RefSeq" id="WP_012826956.1">
    <property type="nucleotide sequence ID" value="NC_013440.1"/>
</dbReference>
<dbReference type="HOGENOM" id="CLU_019796_1_1_7"/>
<dbReference type="Gene3D" id="3.40.50.720">
    <property type="entry name" value="NAD(P)-binding Rossmann-like Domain"/>
    <property type="match status" value="2"/>
</dbReference>
<dbReference type="InterPro" id="IPR058205">
    <property type="entry name" value="D-LDH-like"/>
</dbReference>
<dbReference type="CDD" id="cd12183">
    <property type="entry name" value="LDH_like_2"/>
    <property type="match status" value="1"/>
</dbReference>
<dbReference type="PROSITE" id="PS00671">
    <property type="entry name" value="D_2_HYDROXYACID_DH_3"/>
    <property type="match status" value="1"/>
</dbReference>
<reference evidence="7 8" key="1">
    <citation type="journal article" date="2010" name="Stand. Genomic Sci.">
        <title>Complete genome sequence of Haliangium ochraceum type strain (SMP-2).</title>
        <authorList>
            <consortium name="US DOE Joint Genome Institute (JGI-PGF)"/>
            <person name="Ivanova N."/>
            <person name="Daum C."/>
            <person name="Lang E."/>
            <person name="Abt B."/>
            <person name="Kopitz M."/>
            <person name="Saunders E."/>
            <person name="Lapidus A."/>
            <person name="Lucas S."/>
            <person name="Glavina Del Rio T."/>
            <person name="Nolan M."/>
            <person name="Tice H."/>
            <person name="Copeland A."/>
            <person name="Cheng J.F."/>
            <person name="Chen F."/>
            <person name="Bruce D."/>
            <person name="Goodwin L."/>
            <person name="Pitluck S."/>
            <person name="Mavromatis K."/>
            <person name="Pati A."/>
            <person name="Mikhailova N."/>
            <person name="Chen A."/>
            <person name="Palaniappan K."/>
            <person name="Land M."/>
            <person name="Hauser L."/>
            <person name="Chang Y.J."/>
            <person name="Jeffries C.D."/>
            <person name="Detter J.C."/>
            <person name="Brettin T."/>
            <person name="Rohde M."/>
            <person name="Goker M."/>
            <person name="Bristow J."/>
            <person name="Markowitz V."/>
            <person name="Eisen J.A."/>
            <person name="Hugenholtz P."/>
            <person name="Kyrpides N.C."/>
            <person name="Klenk H.P."/>
        </authorList>
    </citation>
    <scope>NUCLEOTIDE SEQUENCE [LARGE SCALE GENOMIC DNA]</scope>
    <source>
        <strain evidence="8">DSM 14365 / CIP 107738 / JCM 11303 / AJ 13395 / SMP-2</strain>
    </source>
</reference>
<dbReference type="InterPro" id="IPR006140">
    <property type="entry name" value="D-isomer_DH_NAD-bd"/>
</dbReference>
<accession>D0LXZ3</accession>
<evidence type="ECO:0000313" key="8">
    <source>
        <dbReference type="Proteomes" id="UP000001880"/>
    </source>
</evidence>
<dbReference type="EMBL" id="CP001804">
    <property type="protein sequence ID" value="ACY14348.1"/>
    <property type="molecule type" value="Genomic_DNA"/>
</dbReference>
<keyword evidence="2 4" id="KW-0560">Oxidoreductase</keyword>
<evidence type="ECO:0000259" key="5">
    <source>
        <dbReference type="Pfam" id="PF00389"/>
    </source>
</evidence>
<dbReference type="OrthoDB" id="9793626at2"/>
<dbReference type="Proteomes" id="UP000001880">
    <property type="component" value="Chromosome"/>
</dbReference>
<sequence length="331" mass="35789">MKIAVFSAKPYDRIHLEAANAEHGHELVYFEAHLVADTAVLAAGFPVVCAFVNDHLDREVVLTLAAGGTRLIALRSAGFNHVDLAAAAEAGVTVARVPAYSPYAVAEHAVALILTLNRKMHRSYHRVREGNFALNGLCGFDLNGRTVGVVGTGKIGEVFARIMQGFGCEVLAFDPKPNAACRERGVAFVSLEELLQRSDIVSLHCPLSDKNHHLIDAERLAMMKPGVMLINTSRGALVDTRAAIEALKRGHLGHLGVDVYEEEEALFFEDLSSEIIRDDVFMRLLTFPNVIVTAHQAFFTEEALHNIAATTLGNVTAFESGKGSLHAVTAS</sequence>
<dbReference type="eggNOG" id="COG1052">
    <property type="taxonomic scope" value="Bacteria"/>
</dbReference>
<evidence type="ECO:0000256" key="3">
    <source>
        <dbReference type="ARBA" id="ARBA00023027"/>
    </source>
</evidence>
<dbReference type="PROSITE" id="PS00065">
    <property type="entry name" value="D_2_HYDROXYACID_DH_1"/>
    <property type="match status" value="1"/>
</dbReference>
<keyword evidence="3" id="KW-0520">NAD</keyword>
<organism evidence="7 8">
    <name type="scientific">Haliangium ochraceum (strain DSM 14365 / JCM 11303 / SMP-2)</name>
    <dbReference type="NCBI Taxonomy" id="502025"/>
    <lineage>
        <taxon>Bacteria</taxon>
        <taxon>Pseudomonadati</taxon>
        <taxon>Myxococcota</taxon>
        <taxon>Polyangia</taxon>
        <taxon>Haliangiales</taxon>
        <taxon>Kofleriaceae</taxon>
        <taxon>Haliangium</taxon>
    </lineage>
</organism>
<evidence type="ECO:0000256" key="1">
    <source>
        <dbReference type="ARBA" id="ARBA00005854"/>
    </source>
</evidence>
<dbReference type="Pfam" id="PF00389">
    <property type="entry name" value="2-Hacid_dh"/>
    <property type="match status" value="1"/>
</dbReference>
<dbReference type="SUPFAM" id="SSF52283">
    <property type="entry name" value="Formate/glycerate dehydrogenase catalytic domain-like"/>
    <property type="match status" value="1"/>
</dbReference>